<dbReference type="FunCoup" id="A0A146GCJ4">
    <property type="interactions" value="194"/>
</dbReference>
<dbReference type="OrthoDB" id="196746at2"/>
<evidence type="ECO:0000256" key="8">
    <source>
        <dbReference type="ARBA" id="ARBA00023010"/>
    </source>
</evidence>
<keyword evidence="8 10" id="KW-0811">Translocation</keyword>
<proteinExistence type="inferred from homology"/>
<evidence type="ECO:0000256" key="9">
    <source>
        <dbReference type="ARBA" id="ARBA00023136"/>
    </source>
</evidence>
<organism evidence="12 13">
    <name type="scientific">Terrimicrobium sacchariphilum</name>
    <dbReference type="NCBI Taxonomy" id="690879"/>
    <lineage>
        <taxon>Bacteria</taxon>
        <taxon>Pseudomonadati</taxon>
        <taxon>Verrucomicrobiota</taxon>
        <taxon>Terrimicrobiia</taxon>
        <taxon>Terrimicrobiales</taxon>
        <taxon>Terrimicrobiaceae</taxon>
        <taxon>Terrimicrobium</taxon>
    </lineage>
</organism>
<dbReference type="RefSeq" id="WP_075080941.1">
    <property type="nucleotide sequence ID" value="NZ_BDCO01000003.1"/>
</dbReference>
<evidence type="ECO:0000313" key="12">
    <source>
        <dbReference type="EMBL" id="GAT35091.1"/>
    </source>
</evidence>
<protein>
    <recommendedName>
        <fullName evidence="10">Protein-export membrane protein SecG</fullName>
    </recommendedName>
</protein>
<comment type="caution">
    <text evidence="12">The sequence shown here is derived from an EMBL/GenBank/DDBJ whole genome shotgun (WGS) entry which is preliminary data.</text>
</comment>
<dbReference type="Pfam" id="PF03840">
    <property type="entry name" value="SecG"/>
    <property type="match status" value="1"/>
</dbReference>
<evidence type="ECO:0000256" key="4">
    <source>
        <dbReference type="ARBA" id="ARBA00022475"/>
    </source>
</evidence>
<dbReference type="GO" id="GO:0043952">
    <property type="term" value="P:protein transport by the Sec complex"/>
    <property type="evidence" value="ECO:0007669"/>
    <property type="project" value="TreeGrafter"/>
</dbReference>
<dbReference type="PANTHER" id="PTHR34182">
    <property type="entry name" value="PROTEIN-EXPORT MEMBRANE PROTEIN SECG"/>
    <property type="match status" value="1"/>
</dbReference>
<keyword evidence="13" id="KW-1185">Reference proteome</keyword>
<keyword evidence="7 10" id="KW-1133">Transmembrane helix</keyword>
<evidence type="ECO:0000256" key="3">
    <source>
        <dbReference type="ARBA" id="ARBA00022448"/>
    </source>
</evidence>
<feature type="transmembrane region" description="Helical" evidence="10">
    <location>
        <begin position="58"/>
        <end position="77"/>
    </location>
</feature>
<reference evidence="13" key="1">
    <citation type="journal article" date="2017" name="Genome Announc.">
        <title>Draft Genome Sequence of Terrimicrobium sacchariphilum NM-5T, a Facultative Anaerobic Soil Bacterium of the Class Spartobacteria.</title>
        <authorList>
            <person name="Qiu Y.L."/>
            <person name="Tourlousse D.M."/>
            <person name="Matsuura N."/>
            <person name="Ohashi A."/>
            <person name="Sekiguchi Y."/>
        </authorList>
    </citation>
    <scope>NUCLEOTIDE SEQUENCE [LARGE SCALE GENOMIC DNA]</scope>
    <source>
        <strain evidence="13">NM-5</strain>
    </source>
</reference>
<keyword evidence="3 10" id="KW-0813">Transport</keyword>
<sequence>MSLLISFLLTVHVIVCLLLVLAVLMQLPRSEGLGAAFGGSVTQDIFGAQTTNVLAKFTVWLGIAFFVLTLILAMAYARKDAGDTAVQRQLKAAAAAPAVTAPAVAGTPAAEPSASPVPAAPVVETVATPAPEASASPAASAAPAASPVATP</sequence>
<dbReference type="Proteomes" id="UP000076023">
    <property type="component" value="Unassembled WGS sequence"/>
</dbReference>
<dbReference type="STRING" id="690879.TSACC_3152"/>
<evidence type="ECO:0000313" key="13">
    <source>
        <dbReference type="Proteomes" id="UP000076023"/>
    </source>
</evidence>
<evidence type="ECO:0000256" key="11">
    <source>
        <dbReference type="SAM" id="MobiDB-lite"/>
    </source>
</evidence>
<keyword evidence="5 10" id="KW-0812">Transmembrane</keyword>
<dbReference type="PANTHER" id="PTHR34182:SF1">
    <property type="entry name" value="PROTEIN-EXPORT MEMBRANE PROTEIN SECG"/>
    <property type="match status" value="1"/>
</dbReference>
<dbReference type="GO" id="GO:0009306">
    <property type="term" value="P:protein secretion"/>
    <property type="evidence" value="ECO:0007669"/>
    <property type="project" value="UniProtKB-UniRule"/>
</dbReference>
<keyword evidence="9 10" id="KW-0472">Membrane</keyword>
<feature type="region of interest" description="Disordered" evidence="11">
    <location>
        <begin position="128"/>
        <end position="151"/>
    </location>
</feature>
<dbReference type="GO" id="GO:0015450">
    <property type="term" value="F:protein-transporting ATPase activity"/>
    <property type="evidence" value="ECO:0007669"/>
    <property type="project" value="UniProtKB-UniRule"/>
</dbReference>
<evidence type="ECO:0000256" key="7">
    <source>
        <dbReference type="ARBA" id="ARBA00022989"/>
    </source>
</evidence>
<evidence type="ECO:0000256" key="5">
    <source>
        <dbReference type="ARBA" id="ARBA00022692"/>
    </source>
</evidence>
<dbReference type="PRINTS" id="PR01651">
    <property type="entry name" value="SECGEXPORT"/>
</dbReference>
<gene>
    <name evidence="12" type="ORF">TSACC_3152</name>
</gene>
<dbReference type="GO" id="GO:0005886">
    <property type="term" value="C:plasma membrane"/>
    <property type="evidence" value="ECO:0007669"/>
    <property type="project" value="UniProtKB-SubCell"/>
</dbReference>
<evidence type="ECO:0000256" key="10">
    <source>
        <dbReference type="RuleBase" id="RU365087"/>
    </source>
</evidence>
<comment type="similarity">
    <text evidence="2 10">Belongs to the SecG family.</text>
</comment>
<keyword evidence="6 10" id="KW-0653">Protein transport</keyword>
<dbReference type="EMBL" id="BDCO01000003">
    <property type="protein sequence ID" value="GAT35091.1"/>
    <property type="molecule type" value="Genomic_DNA"/>
</dbReference>
<comment type="caution">
    <text evidence="10">Lacks conserved residue(s) required for the propagation of feature annotation.</text>
</comment>
<dbReference type="InParanoid" id="A0A146GCJ4"/>
<evidence type="ECO:0000256" key="2">
    <source>
        <dbReference type="ARBA" id="ARBA00008445"/>
    </source>
</evidence>
<accession>A0A146GCJ4</accession>
<comment type="function">
    <text evidence="10">Involved in protein export. Participates in an early event of protein translocation.</text>
</comment>
<dbReference type="GO" id="GO:0065002">
    <property type="term" value="P:intracellular protein transmembrane transport"/>
    <property type="evidence" value="ECO:0007669"/>
    <property type="project" value="TreeGrafter"/>
</dbReference>
<comment type="subcellular location">
    <subcellularLocation>
        <location evidence="1 10">Cell membrane</location>
        <topology evidence="1 10">Multi-pass membrane protein</topology>
    </subcellularLocation>
</comment>
<evidence type="ECO:0000256" key="1">
    <source>
        <dbReference type="ARBA" id="ARBA00004651"/>
    </source>
</evidence>
<name>A0A146GCJ4_TERSA</name>
<dbReference type="InterPro" id="IPR004692">
    <property type="entry name" value="SecG"/>
</dbReference>
<dbReference type="AlphaFoldDB" id="A0A146GCJ4"/>
<dbReference type="NCBIfam" id="TIGR00810">
    <property type="entry name" value="secG"/>
    <property type="match status" value="1"/>
</dbReference>
<evidence type="ECO:0000256" key="6">
    <source>
        <dbReference type="ARBA" id="ARBA00022927"/>
    </source>
</evidence>
<keyword evidence="4 10" id="KW-1003">Cell membrane</keyword>